<name>A0A8S1JDA6_9CHLO</name>
<proteinExistence type="predicted"/>
<sequence>MQREVGAVHNSTSSNKPTCCHFARVQNRFSVSECDIPVSRVTCQGGIHGVVQDEVIRSCEVRDISHLFLVGSGLQRNNDQNSAGPKIYAILYCDLLKTQQQCTVQEGASMAGETQLNRSMLPWDSGQPCSNTISGARS</sequence>
<organism evidence="1 2">
    <name type="scientific">Ostreobium quekettii</name>
    <dbReference type="NCBI Taxonomy" id="121088"/>
    <lineage>
        <taxon>Eukaryota</taxon>
        <taxon>Viridiplantae</taxon>
        <taxon>Chlorophyta</taxon>
        <taxon>core chlorophytes</taxon>
        <taxon>Ulvophyceae</taxon>
        <taxon>TCBD clade</taxon>
        <taxon>Bryopsidales</taxon>
        <taxon>Ostreobineae</taxon>
        <taxon>Ostreobiaceae</taxon>
        <taxon>Ostreobium</taxon>
    </lineage>
</organism>
<dbReference type="AlphaFoldDB" id="A0A8S1JDA6"/>
<evidence type="ECO:0000313" key="2">
    <source>
        <dbReference type="Proteomes" id="UP000708148"/>
    </source>
</evidence>
<comment type="caution">
    <text evidence="1">The sequence shown here is derived from an EMBL/GenBank/DDBJ whole genome shotgun (WGS) entry which is preliminary data.</text>
</comment>
<gene>
    <name evidence="1" type="ORF">OSTQU699_LOCUS6977</name>
</gene>
<dbReference type="Proteomes" id="UP000708148">
    <property type="component" value="Unassembled WGS sequence"/>
</dbReference>
<reference evidence="1" key="1">
    <citation type="submission" date="2020-12" db="EMBL/GenBank/DDBJ databases">
        <authorList>
            <person name="Iha C."/>
        </authorList>
    </citation>
    <scope>NUCLEOTIDE SEQUENCE</scope>
</reference>
<evidence type="ECO:0000313" key="1">
    <source>
        <dbReference type="EMBL" id="CAD7701620.1"/>
    </source>
</evidence>
<keyword evidence="2" id="KW-1185">Reference proteome</keyword>
<accession>A0A8S1JDA6</accession>
<dbReference type="EMBL" id="CAJHUC010001586">
    <property type="protein sequence ID" value="CAD7701620.1"/>
    <property type="molecule type" value="Genomic_DNA"/>
</dbReference>
<protein>
    <submittedName>
        <fullName evidence="1">Uncharacterized protein</fullName>
    </submittedName>
</protein>